<dbReference type="AlphaFoldDB" id="A0A2I7K5P7"/>
<name>A0A2I7K5P7_9RHOB</name>
<dbReference type="EMBL" id="CP010725">
    <property type="protein sequence ID" value="AUQ97928.1"/>
    <property type="molecule type" value="Genomic_DNA"/>
</dbReference>
<keyword evidence="5" id="KW-0472">Membrane</keyword>
<evidence type="ECO:0000256" key="1">
    <source>
        <dbReference type="ARBA" id="ARBA00004236"/>
    </source>
</evidence>
<dbReference type="InterPro" id="IPR001173">
    <property type="entry name" value="Glyco_trans_2-like"/>
</dbReference>
<keyword evidence="3" id="KW-0328">Glycosyltransferase</keyword>
<evidence type="ECO:0000259" key="6">
    <source>
        <dbReference type="Pfam" id="PF00535"/>
    </source>
</evidence>
<dbReference type="PANTHER" id="PTHR43646">
    <property type="entry name" value="GLYCOSYLTRANSFERASE"/>
    <property type="match status" value="1"/>
</dbReference>
<evidence type="ECO:0000256" key="3">
    <source>
        <dbReference type="ARBA" id="ARBA00022676"/>
    </source>
</evidence>
<keyword evidence="4 7" id="KW-0808">Transferase</keyword>
<dbReference type="GO" id="GO:0016757">
    <property type="term" value="F:glycosyltransferase activity"/>
    <property type="evidence" value="ECO:0007669"/>
    <property type="project" value="UniProtKB-KW"/>
</dbReference>
<dbReference type="SUPFAM" id="SSF53448">
    <property type="entry name" value="Nucleotide-diphospho-sugar transferases"/>
    <property type="match status" value="1"/>
</dbReference>
<dbReference type="PANTHER" id="PTHR43646:SF2">
    <property type="entry name" value="GLYCOSYLTRANSFERASE 2-LIKE DOMAIN-CONTAINING PROTEIN"/>
    <property type="match status" value="1"/>
</dbReference>
<evidence type="ECO:0000256" key="4">
    <source>
        <dbReference type="ARBA" id="ARBA00022679"/>
    </source>
</evidence>
<dbReference type="GO" id="GO:0005886">
    <property type="term" value="C:plasma membrane"/>
    <property type="evidence" value="ECO:0007669"/>
    <property type="project" value="UniProtKB-SubCell"/>
</dbReference>
<organism evidence="7 8">
    <name type="scientific">Phaeobacter inhibens</name>
    <dbReference type="NCBI Taxonomy" id="221822"/>
    <lineage>
        <taxon>Bacteria</taxon>
        <taxon>Pseudomonadati</taxon>
        <taxon>Pseudomonadota</taxon>
        <taxon>Alphaproteobacteria</taxon>
        <taxon>Rhodobacterales</taxon>
        <taxon>Roseobacteraceae</taxon>
        <taxon>Phaeobacter</taxon>
    </lineage>
</organism>
<protein>
    <submittedName>
        <fullName evidence="7">Putative glycosyl transferase</fullName>
    </submittedName>
</protein>
<proteinExistence type="predicted"/>
<evidence type="ECO:0000256" key="5">
    <source>
        <dbReference type="ARBA" id="ARBA00023136"/>
    </source>
</evidence>
<dbReference type="Gene3D" id="3.90.550.10">
    <property type="entry name" value="Spore Coat Polysaccharide Biosynthesis Protein SpsA, Chain A"/>
    <property type="match status" value="1"/>
</dbReference>
<reference evidence="7 8" key="2">
    <citation type="journal article" date="2017" name="Genome Biol. Evol.">
        <title>Trajectories and Drivers of Genome Evolution in Surface-Associated Marine Phaeobacter.</title>
        <authorList>
            <person name="Freese H.M."/>
            <person name="Sikorski J."/>
            <person name="Bunk B."/>
            <person name="Scheuner C."/>
            <person name="Meier-Kolthoff J.P."/>
            <person name="Sproer C."/>
            <person name="Gram L."/>
            <person name="Overmann J."/>
        </authorList>
    </citation>
    <scope>NUCLEOTIDE SEQUENCE [LARGE SCALE GENOMIC DNA]</scope>
    <source>
        <strain evidence="7 8">P88</strain>
    </source>
</reference>
<dbReference type="CDD" id="cd00761">
    <property type="entry name" value="Glyco_tranf_GTA_type"/>
    <property type="match status" value="1"/>
</dbReference>
<gene>
    <name evidence="7" type="ORF">PhaeoP88_00531</name>
</gene>
<feature type="domain" description="Glycosyltransferase 2-like" evidence="6">
    <location>
        <begin position="6"/>
        <end position="147"/>
    </location>
</feature>
<evidence type="ECO:0000313" key="8">
    <source>
        <dbReference type="Proteomes" id="UP000236447"/>
    </source>
</evidence>
<accession>A0A2I7K5P7</accession>
<sequence length="280" mass="30542">MRLLLSVLIPAHNEAGYIGACLSALFASDPLPAGATGEVLVIANGCADTTVAEARAVTAPQGWTCRVIDRAEGGKIGALADGEARATGSVLVYLDADVIVSPPLLAQICAALNGDRPRYASGAPQLSPARSWVSRLYGRFWAKLPFVREGVPGFGLFAMNRAGRARWEQWPDIIADDIFARLRFDPAERIRVQASYQWPLIEGFRNLVRVRRRQNAGVAEIAERFPALLTNEDVHRPGLAVILRLALRDPAGFMTYAAVALAVKSPLFRTRNEARWTRGR</sequence>
<keyword evidence="2" id="KW-1003">Cell membrane</keyword>
<dbReference type="Proteomes" id="UP000236447">
    <property type="component" value="Chromosome"/>
</dbReference>
<dbReference type="InterPro" id="IPR029044">
    <property type="entry name" value="Nucleotide-diphossugar_trans"/>
</dbReference>
<comment type="subcellular location">
    <subcellularLocation>
        <location evidence="1">Cell membrane</location>
    </subcellularLocation>
</comment>
<dbReference type="Pfam" id="PF00535">
    <property type="entry name" value="Glycos_transf_2"/>
    <property type="match status" value="1"/>
</dbReference>
<evidence type="ECO:0000313" key="7">
    <source>
        <dbReference type="EMBL" id="AUQ97928.1"/>
    </source>
</evidence>
<reference evidence="7 8" key="1">
    <citation type="journal article" date="2017" name="Front. Microbiol.">
        <title>Phaeobacter piscinae sp. nov., a species of the Roseobacter group and potential aquaculture probiont.</title>
        <authorList>
            <person name="Sonnenschein E.C."/>
            <person name="Phippen C.B.W."/>
            <person name="Nielsen K.F."/>
            <person name="Mateiu R.V."/>
            <person name="Melchiorsen J."/>
            <person name="Gram L."/>
            <person name="Overmann J."/>
            <person name="Freese H.M."/>
        </authorList>
    </citation>
    <scope>NUCLEOTIDE SEQUENCE [LARGE SCALE GENOMIC DNA]</scope>
    <source>
        <strain evidence="7 8">P88</strain>
    </source>
</reference>
<dbReference type="RefSeq" id="WP_102883018.1">
    <property type="nucleotide sequence ID" value="NZ_CP010725.1"/>
</dbReference>
<evidence type="ECO:0000256" key="2">
    <source>
        <dbReference type="ARBA" id="ARBA00022475"/>
    </source>
</evidence>